<organism evidence="1 2">
    <name type="scientific">Rhizoclosmatium globosum</name>
    <dbReference type="NCBI Taxonomy" id="329046"/>
    <lineage>
        <taxon>Eukaryota</taxon>
        <taxon>Fungi</taxon>
        <taxon>Fungi incertae sedis</taxon>
        <taxon>Chytridiomycota</taxon>
        <taxon>Chytridiomycota incertae sedis</taxon>
        <taxon>Chytridiomycetes</taxon>
        <taxon>Chytridiales</taxon>
        <taxon>Chytriomycetaceae</taxon>
        <taxon>Rhizoclosmatium</taxon>
    </lineage>
</organism>
<proteinExistence type="predicted"/>
<gene>
    <name evidence="1" type="ORF">BCR33DRAFT_712641</name>
</gene>
<protein>
    <submittedName>
        <fullName evidence="1">Uncharacterized protein</fullName>
    </submittedName>
</protein>
<reference evidence="1 2" key="1">
    <citation type="submission" date="2016-07" db="EMBL/GenBank/DDBJ databases">
        <title>Pervasive Adenine N6-methylation of Active Genes in Fungi.</title>
        <authorList>
            <consortium name="DOE Joint Genome Institute"/>
            <person name="Mondo S.J."/>
            <person name="Dannebaum R.O."/>
            <person name="Kuo R.C."/>
            <person name="Labutti K."/>
            <person name="Haridas S."/>
            <person name="Kuo A."/>
            <person name="Salamov A."/>
            <person name="Ahrendt S.R."/>
            <person name="Lipzen A."/>
            <person name="Sullivan W."/>
            <person name="Andreopoulos W.B."/>
            <person name="Clum A."/>
            <person name="Lindquist E."/>
            <person name="Daum C."/>
            <person name="Ramamoorthy G.K."/>
            <person name="Gryganskyi A."/>
            <person name="Culley D."/>
            <person name="Magnuson J.K."/>
            <person name="James T.Y."/>
            <person name="O'Malley M.A."/>
            <person name="Stajich J.E."/>
            <person name="Spatafora J.W."/>
            <person name="Visel A."/>
            <person name="Grigoriev I.V."/>
        </authorList>
    </citation>
    <scope>NUCLEOTIDE SEQUENCE [LARGE SCALE GENOMIC DNA]</scope>
    <source>
        <strain evidence="1 2">JEL800</strain>
    </source>
</reference>
<dbReference type="Proteomes" id="UP000193642">
    <property type="component" value="Unassembled WGS sequence"/>
</dbReference>
<dbReference type="OrthoDB" id="10549897at2759"/>
<name>A0A1Y2CZ40_9FUNG</name>
<keyword evidence="2" id="KW-1185">Reference proteome</keyword>
<dbReference type="AlphaFoldDB" id="A0A1Y2CZ40"/>
<accession>A0A1Y2CZ40</accession>
<sequence>MFNNIFRSLVGQSATPHVHRQLVDYLTNSHLFRQFVHRTNHQINNLKTGNAEPFKPYVDPHHEPGFISRFVEELKDGFVKVFGGRR</sequence>
<evidence type="ECO:0000313" key="1">
    <source>
        <dbReference type="EMBL" id="ORY51615.1"/>
    </source>
</evidence>
<evidence type="ECO:0000313" key="2">
    <source>
        <dbReference type="Proteomes" id="UP000193642"/>
    </source>
</evidence>
<comment type="caution">
    <text evidence="1">The sequence shown here is derived from an EMBL/GenBank/DDBJ whole genome shotgun (WGS) entry which is preliminary data.</text>
</comment>
<dbReference type="EMBL" id="MCGO01000005">
    <property type="protein sequence ID" value="ORY51615.1"/>
    <property type="molecule type" value="Genomic_DNA"/>
</dbReference>